<dbReference type="EMBL" id="RRZC01000002">
    <property type="protein sequence ID" value="MBE0402446.1"/>
    <property type="molecule type" value="Genomic_DNA"/>
</dbReference>
<dbReference type="Proteomes" id="UP000196331">
    <property type="component" value="Unassembled WGS sequence"/>
</dbReference>
<comment type="caution">
    <text evidence="6">The sequence shown here is derived from an EMBL/GenBank/DDBJ whole genome shotgun (WGS) entry which is preliminary data.</text>
</comment>
<dbReference type="Proteomes" id="UP000754821">
    <property type="component" value="Unassembled WGS sequence"/>
</dbReference>
<dbReference type="EMBL" id="FUKM01000033">
    <property type="protein sequence ID" value="SJN12537.1"/>
    <property type="molecule type" value="Genomic_DNA"/>
</dbReference>
<evidence type="ECO:0000313" key="8">
    <source>
        <dbReference type="Proteomes" id="UP000754821"/>
    </source>
</evidence>
<feature type="compositionally biased region" description="Basic and acidic residues" evidence="3">
    <location>
        <begin position="15"/>
        <end position="25"/>
    </location>
</feature>
<organism evidence="6 7">
    <name type="scientific">Halomonas citrativorans</name>
    <dbReference type="NCBI Taxonomy" id="2742612"/>
    <lineage>
        <taxon>Bacteria</taxon>
        <taxon>Pseudomonadati</taxon>
        <taxon>Pseudomonadota</taxon>
        <taxon>Gammaproteobacteria</taxon>
        <taxon>Oceanospirillales</taxon>
        <taxon>Halomonadaceae</taxon>
        <taxon>Halomonas</taxon>
    </lineage>
</organism>
<accession>A0A1R4HY79</accession>
<name>A0A1R4HY79_9GAMM</name>
<dbReference type="PANTHER" id="PTHR48107:SF16">
    <property type="entry name" value="NADPH-DEPENDENT ALDEHYDE REDUCTASE 1, CHLOROPLASTIC"/>
    <property type="match status" value="1"/>
</dbReference>
<keyword evidence="8" id="KW-1185">Reference proteome</keyword>
<dbReference type="FunFam" id="3.40.50.720:FF:000084">
    <property type="entry name" value="Short-chain dehydrogenase reductase"/>
    <property type="match status" value="1"/>
</dbReference>
<feature type="compositionally biased region" description="Low complexity" evidence="3">
    <location>
        <begin position="1"/>
        <end position="14"/>
    </location>
</feature>
<evidence type="ECO:0000313" key="5">
    <source>
        <dbReference type="EMBL" id="MBE0402446.1"/>
    </source>
</evidence>
<sequence length="284" mass="30995">MSDQKQPPQHQNKQPGDEHEMRPEPEFIRDSYKGTDKLVDKVAIITGGDSGIGRAVAVHYAREGADSVIVHLKEPKDAEDTKALVEAEGRRCLVLQGDVADPAFCRDIVKKTLDHFGKLNILVNNAAEQYDWSDLTEIPDDQITRTFQTNLFSHFYLSKAALPHLEEGDTIIATSSINAFKGNNTLIDYSATKGAIQGLMRSLAMSLVGRGIRVNAVAPGPVWTPLIPASFDDEKVAEFGGQVPMKRAGQPSEMGPAYVYLASEESSYMTGQTIHLNGGVILNT</sequence>
<dbReference type="GO" id="GO:0016614">
    <property type="term" value="F:oxidoreductase activity, acting on CH-OH group of donors"/>
    <property type="evidence" value="ECO:0007669"/>
    <property type="project" value="UniProtKB-ARBA"/>
</dbReference>
<evidence type="ECO:0000259" key="4">
    <source>
        <dbReference type="SMART" id="SM00822"/>
    </source>
</evidence>
<feature type="domain" description="Ketoreductase" evidence="4">
    <location>
        <begin position="41"/>
        <end position="226"/>
    </location>
</feature>
<dbReference type="PANTHER" id="PTHR48107">
    <property type="entry name" value="NADPH-DEPENDENT ALDEHYDE REDUCTASE-LIKE PROTEIN, CHLOROPLASTIC-RELATED"/>
    <property type="match status" value="1"/>
</dbReference>
<dbReference type="NCBIfam" id="NF005214">
    <property type="entry name" value="PRK06701.1"/>
    <property type="match status" value="1"/>
</dbReference>
<keyword evidence="2" id="KW-0560">Oxidoreductase</keyword>
<evidence type="ECO:0000313" key="6">
    <source>
        <dbReference type="EMBL" id="SJN12537.1"/>
    </source>
</evidence>
<dbReference type="OrthoDB" id="9809287at2"/>
<dbReference type="CDD" id="cd05355">
    <property type="entry name" value="SDR_c1"/>
    <property type="match status" value="1"/>
</dbReference>
<dbReference type="SMART" id="SM00822">
    <property type="entry name" value="PKS_KR"/>
    <property type="match status" value="1"/>
</dbReference>
<reference evidence="6 7" key="1">
    <citation type="submission" date="2017-02" db="EMBL/GenBank/DDBJ databases">
        <authorList>
            <person name="Dridi B."/>
        </authorList>
    </citation>
    <scope>NUCLEOTIDE SEQUENCE [LARGE SCALE GENOMIC DNA]</scope>
    <source>
        <strain evidence="6 7">JB380</strain>
    </source>
</reference>
<evidence type="ECO:0000313" key="7">
    <source>
        <dbReference type="Proteomes" id="UP000196331"/>
    </source>
</evidence>
<evidence type="ECO:0000256" key="1">
    <source>
        <dbReference type="ARBA" id="ARBA00006484"/>
    </source>
</evidence>
<reference evidence="5 8" key="2">
    <citation type="submission" date="2020-07" db="EMBL/GenBank/DDBJ databases">
        <title>Halophilic bacteria isolated from french cheeses.</title>
        <authorList>
            <person name="Kothe C.I."/>
            <person name="Farah-Kraiem B."/>
            <person name="Renault P."/>
            <person name="Dridi B."/>
        </authorList>
    </citation>
    <scope>NUCLEOTIDE SEQUENCE [LARGE SCALE GENOMIC DNA]</scope>
    <source>
        <strain evidence="5 8">FME16</strain>
    </source>
</reference>
<evidence type="ECO:0000256" key="3">
    <source>
        <dbReference type="SAM" id="MobiDB-lite"/>
    </source>
</evidence>
<protein>
    <submittedName>
        <fullName evidence="6">Oxidoreductase, short chain dehydrogenase/reductase family</fullName>
    </submittedName>
    <submittedName>
        <fullName evidence="5">SDR family oxidoreductase</fullName>
    </submittedName>
</protein>
<dbReference type="PRINTS" id="PR00080">
    <property type="entry name" value="SDRFAMILY"/>
</dbReference>
<dbReference type="Pfam" id="PF13561">
    <property type="entry name" value="adh_short_C2"/>
    <property type="match status" value="1"/>
</dbReference>
<dbReference type="InterPro" id="IPR020904">
    <property type="entry name" value="Sc_DH/Rdtase_CS"/>
</dbReference>
<comment type="similarity">
    <text evidence="1">Belongs to the short-chain dehydrogenases/reductases (SDR) family.</text>
</comment>
<dbReference type="SUPFAM" id="SSF51735">
    <property type="entry name" value="NAD(P)-binding Rossmann-fold domains"/>
    <property type="match status" value="1"/>
</dbReference>
<dbReference type="AlphaFoldDB" id="A0A1R4HY79"/>
<dbReference type="PRINTS" id="PR00081">
    <property type="entry name" value="GDHRDH"/>
</dbReference>
<evidence type="ECO:0000256" key="2">
    <source>
        <dbReference type="ARBA" id="ARBA00023002"/>
    </source>
</evidence>
<dbReference type="InterPro" id="IPR002347">
    <property type="entry name" value="SDR_fam"/>
</dbReference>
<dbReference type="InterPro" id="IPR057326">
    <property type="entry name" value="KR_dom"/>
</dbReference>
<gene>
    <name evidence="6" type="ORF">CZ787_08300</name>
    <name evidence="5" type="ORF">EI163_02555</name>
</gene>
<dbReference type="InterPro" id="IPR036291">
    <property type="entry name" value="NAD(P)-bd_dom_sf"/>
</dbReference>
<feature type="region of interest" description="Disordered" evidence="3">
    <location>
        <begin position="1"/>
        <end position="25"/>
    </location>
</feature>
<dbReference type="PROSITE" id="PS00061">
    <property type="entry name" value="ADH_SHORT"/>
    <property type="match status" value="1"/>
</dbReference>
<dbReference type="Gene3D" id="3.40.50.720">
    <property type="entry name" value="NAD(P)-binding Rossmann-like Domain"/>
    <property type="match status" value="1"/>
</dbReference>
<proteinExistence type="inferred from homology"/>
<dbReference type="RefSeq" id="WP_087108015.1">
    <property type="nucleotide sequence ID" value="NZ_FUKM01000033.1"/>
</dbReference>